<dbReference type="Proteomes" id="UP000193944">
    <property type="component" value="Unassembled WGS sequence"/>
</dbReference>
<comment type="caution">
    <text evidence="3">The sequence shown here is derived from an EMBL/GenBank/DDBJ whole genome shotgun (WGS) entry which is preliminary data.</text>
</comment>
<accession>A0A1Y1XJM2</accession>
<name>A0A1Y1XJM2_9FUNG</name>
<keyword evidence="4" id="KW-1185">Reference proteome</keyword>
<dbReference type="SMART" id="SM00324">
    <property type="entry name" value="RhoGAP"/>
    <property type="match status" value="1"/>
</dbReference>
<evidence type="ECO:0000313" key="4">
    <source>
        <dbReference type="Proteomes" id="UP000193944"/>
    </source>
</evidence>
<dbReference type="GO" id="GO:0005096">
    <property type="term" value="F:GTPase activator activity"/>
    <property type="evidence" value="ECO:0007669"/>
    <property type="project" value="TreeGrafter"/>
</dbReference>
<dbReference type="AlphaFoldDB" id="A0A1Y1XJM2"/>
<feature type="compositionally biased region" description="Low complexity" evidence="1">
    <location>
        <begin position="176"/>
        <end position="190"/>
    </location>
</feature>
<feature type="domain" description="Rho-GAP" evidence="2">
    <location>
        <begin position="205"/>
        <end position="399"/>
    </location>
</feature>
<dbReference type="Pfam" id="PF13716">
    <property type="entry name" value="CRAL_TRIO_2"/>
    <property type="match status" value="1"/>
</dbReference>
<evidence type="ECO:0000259" key="2">
    <source>
        <dbReference type="PROSITE" id="PS50238"/>
    </source>
</evidence>
<dbReference type="Pfam" id="PF00620">
    <property type="entry name" value="RhoGAP"/>
    <property type="match status" value="1"/>
</dbReference>
<gene>
    <name evidence="3" type="ORF">BCR32DRAFT_290364</name>
</gene>
<evidence type="ECO:0000313" key="3">
    <source>
        <dbReference type="EMBL" id="ORX85902.1"/>
    </source>
</evidence>
<dbReference type="InterPro" id="IPR008936">
    <property type="entry name" value="Rho_GTPase_activation_prot"/>
</dbReference>
<dbReference type="PROSITE" id="PS50238">
    <property type="entry name" value="RHOGAP"/>
    <property type="match status" value="1"/>
</dbReference>
<dbReference type="Gene3D" id="1.10.555.10">
    <property type="entry name" value="Rho GTPase activation protein"/>
    <property type="match status" value="1"/>
</dbReference>
<dbReference type="GO" id="GO:0007264">
    <property type="term" value="P:small GTPase-mediated signal transduction"/>
    <property type="evidence" value="ECO:0007669"/>
    <property type="project" value="TreeGrafter"/>
</dbReference>
<dbReference type="PANTHER" id="PTHR45808">
    <property type="entry name" value="RHO GTPASE-ACTIVATING PROTEIN 68F"/>
    <property type="match status" value="1"/>
</dbReference>
<dbReference type="SUPFAM" id="SSF48350">
    <property type="entry name" value="GTPase activation domain, GAP"/>
    <property type="match status" value="1"/>
</dbReference>
<dbReference type="EMBL" id="MCFG01000028">
    <property type="protein sequence ID" value="ORX85902.1"/>
    <property type="molecule type" value="Genomic_DNA"/>
</dbReference>
<dbReference type="SUPFAM" id="SSF52087">
    <property type="entry name" value="CRAL/TRIO domain"/>
    <property type="match status" value="1"/>
</dbReference>
<evidence type="ECO:0000256" key="1">
    <source>
        <dbReference type="SAM" id="MobiDB-lite"/>
    </source>
</evidence>
<dbReference type="PANTHER" id="PTHR45808:SF2">
    <property type="entry name" value="RHO GTPASE-ACTIVATING PROTEIN 68F"/>
    <property type="match status" value="1"/>
</dbReference>
<reference evidence="3 4" key="1">
    <citation type="submission" date="2016-08" db="EMBL/GenBank/DDBJ databases">
        <title>A Parts List for Fungal Cellulosomes Revealed by Comparative Genomics.</title>
        <authorList>
            <consortium name="DOE Joint Genome Institute"/>
            <person name="Haitjema C.H."/>
            <person name="Gilmore S.P."/>
            <person name="Henske J.K."/>
            <person name="Solomon K.V."/>
            <person name="De Groot R."/>
            <person name="Kuo A."/>
            <person name="Mondo S.J."/>
            <person name="Salamov A.A."/>
            <person name="Labutti K."/>
            <person name="Zhao Z."/>
            <person name="Chiniquy J."/>
            <person name="Barry K."/>
            <person name="Brewer H.M."/>
            <person name="Purvine S.O."/>
            <person name="Wright A.T."/>
            <person name="Boxma B."/>
            <person name="Van Alen T."/>
            <person name="Hackstein J.H."/>
            <person name="Baker S.E."/>
            <person name="Grigoriev I.V."/>
            <person name="O'Malley M.A."/>
        </authorList>
    </citation>
    <scope>NUCLEOTIDE SEQUENCE [LARGE SCALE GENOMIC DNA]</scope>
    <source>
        <strain evidence="3 4">S4</strain>
    </source>
</reference>
<proteinExistence type="predicted"/>
<dbReference type="STRING" id="1754192.A0A1Y1XJM2"/>
<feature type="compositionally biased region" description="Polar residues" evidence="1">
    <location>
        <begin position="191"/>
        <end position="202"/>
    </location>
</feature>
<protein>
    <submittedName>
        <fullName evidence="3">Rho GTPase activation protein</fullName>
    </submittedName>
</protein>
<dbReference type="GO" id="GO:0005737">
    <property type="term" value="C:cytoplasm"/>
    <property type="evidence" value="ECO:0007669"/>
    <property type="project" value="TreeGrafter"/>
</dbReference>
<dbReference type="InterPro" id="IPR036865">
    <property type="entry name" value="CRAL-TRIO_dom_sf"/>
</dbReference>
<sequence length="435" mass="50045">MEESYNYENEFRNIYKNLISTKGRDNKGHQIISLYLSNLPDPQVINYDLFSSFAIKNLDNLVKNDYVLVLFCSDVIYKPSWSWVIQTYKTLDRDYKKNLKSLYIVHPSFWTRVFVATFTKILSPKFGQKIVWINSLYQLSRYIPYNEINIPLRIFEYERNHDLDKIMTNNPSVLDSSSSSSNSSNSSNTSDYTPTRNNSSNVFGVPLEKTMGYEGENGIPKVVSDAIEFLLENGLKEEGLFRRSPSIHLIKTVKEAYNSGNNNITIQSLNNVHLAAVILKTYVRELPNPIFPPELYPEFKKINYEMDKSELSVYLNENILDKIPTNNRLLFTEICRLLKEVHLNSEVNLMSANNLAIVWAPNLVKSGKPLEDFEMATVAPEGTLGSFVRWAIENYDILFAFYNTSSTSSIRESSTISEGIKPKNVIYRSNNIKRN</sequence>
<reference evidence="3 4" key="2">
    <citation type="submission" date="2016-08" db="EMBL/GenBank/DDBJ databases">
        <title>Pervasive Adenine N6-methylation of Active Genes in Fungi.</title>
        <authorList>
            <consortium name="DOE Joint Genome Institute"/>
            <person name="Mondo S.J."/>
            <person name="Dannebaum R.O."/>
            <person name="Kuo R.C."/>
            <person name="Labutti K."/>
            <person name="Haridas S."/>
            <person name="Kuo A."/>
            <person name="Salamov A."/>
            <person name="Ahrendt S.R."/>
            <person name="Lipzen A."/>
            <person name="Sullivan W."/>
            <person name="Andreopoulos W.B."/>
            <person name="Clum A."/>
            <person name="Lindquist E."/>
            <person name="Daum C."/>
            <person name="Ramamoorthy G.K."/>
            <person name="Gryganskyi A."/>
            <person name="Culley D."/>
            <person name="Magnuson J.K."/>
            <person name="James T.Y."/>
            <person name="O'Malley M.A."/>
            <person name="Stajich J.E."/>
            <person name="Spatafora J.W."/>
            <person name="Visel A."/>
            <person name="Grigoriev I.V."/>
        </authorList>
    </citation>
    <scope>NUCLEOTIDE SEQUENCE [LARGE SCALE GENOMIC DNA]</scope>
    <source>
        <strain evidence="3 4">S4</strain>
    </source>
</reference>
<dbReference type="Gene3D" id="3.40.525.10">
    <property type="entry name" value="CRAL-TRIO lipid binding domain"/>
    <property type="match status" value="1"/>
</dbReference>
<dbReference type="OrthoDB" id="19923at2759"/>
<dbReference type="InterPro" id="IPR001251">
    <property type="entry name" value="CRAL-TRIO_dom"/>
</dbReference>
<dbReference type="InterPro" id="IPR000198">
    <property type="entry name" value="RhoGAP_dom"/>
</dbReference>
<organism evidence="3 4">
    <name type="scientific">Anaeromyces robustus</name>
    <dbReference type="NCBI Taxonomy" id="1754192"/>
    <lineage>
        <taxon>Eukaryota</taxon>
        <taxon>Fungi</taxon>
        <taxon>Fungi incertae sedis</taxon>
        <taxon>Chytridiomycota</taxon>
        <taxon>Chytridiomycota incertae sedis</taxon>
        <taxon>Neocallimastigomycetes</taxon>
        <taxon>Neocallimastigales</taxon>
        <taxon>Neocallimastigaceae</taxon>
        <taxon>Anaeromyces</taxon>
    </lineage>
</organism>
<dbReference type="CDD" id="cd00170">
    <property type="entry name" value="SEC14"/>
    <property type="match status" value="1"/>
</dbReference>
<feature type="region of interest" description="Disordered" evidence="1">
    <location>
        <begin position="172"/>
        <end position="203"/>
    </location>
</feature>